<gene>
    <name evidence="4" type="ORF">LSAT_V11C700367000</name>
</gene>
<protein>
    <recommendedName>
        <fullName evidence="3">Protein kinase domain-containing protein</fullName>
    </recommendedName>
</protein>
<keyword evidence="2" id="KW-1003">Cell membrane</keyword>
<dbReference type="Pfam" id="PF07714">
    <property type="entry name" value="PK_Tyr_Ser-Thr"/>
    <property type="match status" value="1"/>
</dbReference>
<evidence type="ECO:0000313" key="5">
    <source>
        <dbReference type="Proteomes" id="UP000235145"/>
    </source>
</evidence>
<proteinExistence type="predicted"/>
<dbReference type="Gene3D" id="1.10.510.10">
    <property type="entry name" value="Transferase(Phosphotransferase) domain 1"/>
    <property type="match status" value="2"/>
</dbReference>
<dbReference type="InterPro" id="IPR000719">
    <property type="entry name" value="Prot_kinase_dom"/>
</dbReference>
<dbReference type="PROSITE" id="PS50011">
    <property type="entry name" value="PROTEIN_KINASE_DOM"/>
    <property type="match status" value="1"/>
</dbReference>
<dbReference type="InterPro" id="IPR001245">
    <property type="entry name" value="Ser-Thr/Tyr_kinase_cat_dom"/>
</dbReference>
<dbReference type="InterPro" id="IPR050823">
    <property type="entry name" value="Plant_Ser_Thr_Prot_Kinase"/>
</dbReference>
<reference evidence="4 5" key="1">
    <citation type="journal article" date="2017" name="Nat. Commun.">
        <title>Genome assembly with in vitro proximity ligation data and whole-genome triplication in lettuce.</title>
        <authorList>
            <person name="Reyes-Chin-Wo S."/>
            <person name="Wang Z."/>
            <person name="Yang X."/>
            <person name="Kozik A."/>
            <person name="Arikit S."/>
            <person name="Song C."/>
            <person name="Xia L."/>
            <person name="Froenicke L."/>
            <person name="Lavelle D.O."/>
            <person name="Truco M.J."/>
            <person name="Xia R."/>
            <person name="Zhu S."/>
            <person name="Xu C."/>
            <person name="Xu H."/>
            <person name="Xu X."/>
            <person name="Cox K."/>
            <person name="Korf I."/>
            <person name="Meyers B.C."/>
            <person name="Michelmore R.W."/>
        </authorList>
    </citation>
    <scope>NUCLEOTIDE SEQUENCE [LARGE SCALE GENOMIC DNA]</scope>
    <source>
        <strain evidence="5">cv. Salinas</strain>
        <tissue evidence="4">Seedlings</tissue>
    </source>
</reference>
<evidence type="ECO:0000259" key="3">
    <source>
        <dbReference type="PROSITE" id="PS50011"/>
    </source>
</evidence>
<accession>A0A9R1V099</accession>
<feature type="domain" description="Protein kinase" evidence="3">
    <location>
        <begin position="223"/>
        <end position="484"/>
    </location>
</feature>
<evidence type="ECO:0000256" key="2">
    <source>
        <dbReference type="ARBA" id="ARBA00022475"/>
    </source>
</evidence>
<dbReference type="Proteomes" id="UP000235145">
    <property type="component" value="Unassembled WGS sequence"/>
</dbReference>
<dbReference type="PANTHER" id="PTHR45621">
    <property type="entry name" value="OS01G0588500 PROTEIN-RELATED"/>
    <property type="match status" value="1"/>
</dbReference>
<dbReference type="GO" id="GO:0005524">
    <property type="term" value="F:ATP binding"/>
    <property type="evidence" value="ECO:0007669"/>
    <property type="project" value="InterPro"/>
</dbReference>
<comment type="subcellular location">
    <subcellularLocation>
        <location evidence="1">Cell membrane</location>
    </subcellularLocation>
</comment>
<organism evidence="4 5">
    <name type="scientific">Lactuca sativa</name>
    <name type="common">Garden lettuce</name>
    <dbReference type="NCBI Taxonomy" id="4236"/>
    <lineage>
        <taxon>Eukaryota</taxon>
        <taxon>Viridiplantae</taxon>
        <taxon>Streptophyta</taxon>
        <taxon>Embryophyta</taxon>
        <taxon>Tracheophyta</taxon>
        <taxon>Spermatophyta</taxon>
        <taxon>Magnoliopsida</taxon>
        <taxon>eudicotyledons</taxon>
        <taxon>Gunneridae</taxon>
        <taxon>Pentapetalae</taxon>
        <taxon>asterids</taxon>
        <taxon>campanulids</taxon>
        <taxon>Asterales</taxon>
        <taxon>Asteraceae</taxon>
        <taxon>Cichorioideae</taxon>
        <taxon>Cichorieae</taxon>
        <taxon>Lactucinae</taxon>
        <taxon>Lactuca</taxon>
    </lineage>
</organism>
<dbReference type="InterPro" id="IPR011009">
    <property type="entry name" value="Kinase-like_dom_sf"/>
</dbReference>
<comment type="caution">
    <text evidence="4">The sequence shown here is derived from an EMBL/GenBank/DDBJ whole genome shotgun (WGS) entry which is preliminary data.</text>
</comment>
<keyword evidence="2" id="KW-0472">Membrane</keyword>
<evidence type="ECO:0000313" key="4">
    <source>
        <dbReference type="EMBL" id="KAJ0197146.1"/>
    </source>
</evidence>
<name>A0A9R1V099_LACSA</name>
<dbReference type="GO" id="GO:0005886">
    <property type="term" value="C:plasma membrane"/>
    <property type="evidence" value="ECO:0007669"/>
    <property type="project" value="UniProtKB-SubCell"/>
</dbReference>
<dbReference type="EMBL" id="NBSK02000007">
    <property type="protein sequence ID" value="KAJ0197146.1"/>
    <property type="molecule type" value="Genomic_DNA"/>
</dbReference>
<sequence>MFTRLELYCLRCCPGGKRTLDEEQWGLAPWAQSQIKEGKVNEIIDSRLIRQISKKCLKQFVSIAGHCLRTKPKDRPTMAEVVFKLKSILSQEREKKISVVNKEKLLYKVRDFFTCNFDMMSDGRVRSQSVMSDVAVRSKFVVPDVTGGRKSLMSGVAGGSKSVKKDDKVLSKSDFSAQNITKSTTGSIRIFTYDELVSATNDFKDMEGSPTSYGSIYKGWVDEKSYAPTESGVGLAIYVRKEEILTWKVLNHIDNLAVQLDLKILEFSHPNITKLLGYCLSNVTMFWVYELIPGICLDDHLFRAPDRTPLSWAARLKIAQGAAKGLSFFHQKNLPAYNSFDGNHILVDRDFNARLWDYKIDNLLAPTGCSTFKRDKLDCIFGSMPGDESGVQSEIYDFGVVLLKMLTGMKKYDERIPLQQKNLMEWSTPLLANEVNLGMIMDPQLQHNDHPPKGAFQLAQLVLKCLQPTRGKNLSIEEISQALYQCYQEEITSV</sequence>
<dbReference type="SUPFAM" id="SSF56112">
    <property type="entry name" value="Protein kinase-like (PK-like)"/>
    <property type="match status" value="2"/>
</dbReference>
<keyword evidence="5" id="KW-1185">Reference proteome</keyword>
<dbReference type="GO" id="GO:0004672">
    <property type="term" value="F:protein kinase activity"/>
    <property type="evidence" value="ECO:0007669"/>
    <property type="project" value="InterPro"/>
</dbReference>
<dbReference type="Gene3D" id="3.30.200.20">
    <property type="entry name" value="Phosphorylase Kinase, domain 1"/>
    <property type="match status" value="1"/>
</dbReference>
<dbReference type="AlphaFoldDB" id="A0A9R1V099"/>
<evidence type="ECO:0000256" key="1">
    <source>
        <dbReference type="ARBA" id="ARBA00004236"/>
    </source>
</evidence>